<dbReference type="PRINTS" id="PR00081">
    <property type="entry name" value="GDHRDH"/>
</dbReference>
<protein>
    <submittedName>
        <fullName evidence="3">SDR family oxidoreductase</fullName>
    </submittedName>
</protein>
<name>A0ABY2S7N4_9PSEU</name>
<comment type="similarity">
    <text evidence="1">Belongs to the short-chain dehydrogenases/reductases (SDR) family.</text>
</comment>
<dbReference type="PROSITE" id="PS00061">
    <property type="entry name" value="ADH_SHORT"/>
    <property type="match status" value="1"/>
</dbReference>
<organism evidence="3 4">
    <name type="scientific">Prauserella endophytica</name>
    <dbReference type="NCBI Taxonomy" id="1592324"/>
    <lineage>
        <taxon>Bacteria</taxon>
        <taxon>Bacillati</taxon>
        <taxon>Actinomycetota</taxon>
        <taxon>Actinomycetes</taxon>
        <taxon>Pseudonocardiales</taxon>
        <taxon>Pseudonocardiaceae</taxon>
        <taxon>Prauserella</taxon>
        <taxon>Prauserella coralliicola group</taxon>
    </lineage>
</organism>
<dbReference type="PRINTS" id="PR00080">
    <property type="entry name" value="SDRFAMILY"/>
</dbReference>
<dbReference type="Gene3D" id="3.40.50.720">
    <property type="entry name" value="NAD(P)-binding Rossmann-like Domain"/>
    <property type="match status" value="1"/>
</dbReference>
<reference evidence="3 4" key="1">
    <citation type="journal article" date="2015" name="Antonie Van Leeuwenhoek">
        <title>Prauserella endophytica sp. nov., an endophytic actinobacterium isolated from Tamarix taklamakanensis.</title>
        <authorList>
            <person name="Liu J.M."/>
            <person name="Habden X."/>
            <person name="Guo L."/>
            <person name="Tuo L."/>
            <person name="Jiang Z.K."/>
            <person name="Liu S.W."/>
            <person name="Liu X.F."/>
            <person name="Chen L."/>
            <person name="Li R.F."/>
            <person name="Zhang Y.Q."/>
            <person name="Sun C.H."/>
        </authorList>
    </citation>
    <scope>NUCLEOTIDE SEQUENCE [LARGE SCALE GENOMIC DNA]</scope>
    <source>
        <strain evidence="3 4">CGMCC 4.7182</strain>
    </source>
</reference>
<dbReference type="CDD" id="cd05233">
    <property type="entry name" value="SDR_c"/>
    <property type="match status" value="1"/>
</dbReference>
<gene>
    <name evidence="3" type="ORF">FCN18_09240</name>
</gene>
<dbReference type="SUPFAM" id="SSF51735">
    <property type="entry name" value="NAD(P)-binding Rossmann-fold domains"/>
    <property type="match status" value="1"/>
</dbReference>
<dbReference type="Proteomes" id="UP000309992">
    <property type="component" value="Unassembled WGS sequence"/>
</dbReference>
<evidence type="ECO:0000313" key="4">
    <source>
        <dbReference type="Proteomes" id="UP000309992"/>
    </source>
</evidence>
<dbReference type="InterPro" id="IPR020904">
    <property type="entry name" value="Sc_DH/Rdtase_CS"/>
</dbReference>
<evidence type="ECO:0000313" key="3">
    <source>
        <dbReference type="EMBL" id="TKG71691.1"/>
    </source>
</evidence>
<dbReference type="InterPro" id="IPR036291">
    <property type="entry name" value="NAD(P)-bd_dom_sf"/>
</dbReference>
<dbReference type="InterPro" id="IPR051122">
    <property type="entry name" value="SDR_DHRS6-like"/>
</dbReference>
<dbReference type="Pfam" id="PF13561">
    <property type="entry name" value="adh_short_C2"/>
    <property type="match status" value="1"/>
</dbReference>
<dbReference type="RefSeq" id="WP_137094465.1">
    <property type="nucleotide sequence ID" value="NZ_SWMS01000004.1"/>
</dbReference>
<evidence type="ECO:0000256" key="2">
    <source>
        <dbReference type="ARBA" id="ARBA00023002"/>
    </source>
</evidence>
<keyword evidence="4" id="KW-1185">Reference proteome</keyword>
<proteinExistence type="inferred from homology"/>
<dbReference type="InterPro" id="IPR002347">
    <property type="entry name" value="SDR_fam"/>
</dbReference>
<dbReference type="PANTHER" id="PTHR43477">
    <property type="entry name" value="DIHYDROANTICAPSIN 7-DEHYDROGENASE"/>
    <property type="match status" value="1"/>
</dbReference>
<evidence type="ECO:0000256" key="1">
    <source>
        <dbReference type="ARBA" id="ARBA00006484"/>
    </source>
</evidence>
<dbReference type="EMBL" id="SWMS01000004">
    <property type="protein sequence ID" value="TKG71691.1"/>
    <property type="molecule type" value="Genomic_DNA"/>
</dbReference>
<accession>A0ABY2S7N4</accession>
<keyword evidence="2" id="KW-0560">Oxidoreductase</keyword>
<dbReference type="PANTHER" id="PTHR43477:SF1">
    <property type="entry name" value="DIHYDROANTICAPSIN 7-DEHYDROGENASE"/>
    <property type="match status" value="1"/>
</dbReference>
<comment type="caution">
    <text evidence="3">The sequence shown here is derived from an EMBL/GenBank/DDBJ whole genome shotgun (WGS) entry which is preliminary data.</text>
</comment>
<sequence>MTTTGPGTALVTGCASGVGEAVTRRYVARGWNVVGVDLQEVSIEGVVAVRGDVANAATWDEVARVLGDSPVDALVGAAGQIKVKPILDTTADDLRELFDVNVVGVLRGIQLCIPRMVRRGGGSIVVVASVDATLVEPQMGAYCVSKGGLVQLVRAAALEHAHQGVRINGVCPGAVDTPLLRQHLESTGDLAAGVADIESATPTGKLISADEVAACIEFLASDAAGGVSGTFLTVDGGMTSTIAFDLNAVRA</sequence>